<dbReference type="SUPFAM" id="SSF53795">
    <property type="entry name" value="PEP carboxykinase-like"/>
    <property type="match status" value="1"/>
</dbReference>
<evidence type="ECO:0000313" key="2">
    <source>
        <dbReference type="Proteomes" id="UP001597318"/>
    </source>
</evidence>
<dbReference type="RefSeq" id="WP_379051414.1">
    <property type="nucleotide sequence ID" value="NZ_CP095550.1"/>
</dbReference>
<dbReference type="Gene3D" id="3.40.50.300">
    <property type="entry name" value="P-loop containing nucleotide triphosphate hydrolases"/>
    <property type="match status" value="1"/>
</dbReference>
<name>A0ABW5BZH3_9BACI</name>
<reference evidence="2" key="1">
    <citation type="journal article" date="2019" name="Int. J. Syst. Evol. Microbiol.">
        <title>The Global Catalogue of Microorganisms (GCM) 10K type strain sequencing project: providing services to taxonomists for standard genome sequencing and annotation.</title>
        <authorList>
            <consortium name="The Broad Institute Genomics Platform"/>
            <consortium name="The Broad Institute Genome Sequencing Center for Infectious Disease"/>
            <person name="Wu L."/>
            <person name="Ma J."/>
        </authorList>
    </citation>
    <scope>NUCLEOTIDE SEQUENCE [LARGE SCALE GENOMIC DNA]</scope>
    <source>
        <strain evidence="2">CGMCC 1.15474</strain>
    </source>
</reference>
<dbReference type="Proteomes" id="UP001597318">
    <property type="component" value="Unassembled WGS sequence"/>
</dbReference>
<dbReference type="EMBL" id="JBHUIK010000002">
    <property type="protein sequence ID" value="MFD2214028.1"/>
    <property type="molecule type" value="Genomic_DNA"/>
</dbReference>
<organism evidence="1 2">
    <name type="scientific">Metabacillus endolithicus</name>
    <dbReference type="NCBI Taxonomy" id="1535204"/>
    <lineage>
        <taxon>Bacteria</taxon>
        <taxon>Bacillati</taxon>
        <taxon>Bacillota</taxon>
        <taxon>Bacilli</taxon>
        <taxon>Bacillales</taxon>
        <taxon>Bacillaceae</taxon>
        <taxon>Metabacillus</taxon>
    </lineage>
</organism>
<comment type="caution">
    <text evidence="1">The sequence shown here is derived from an EMBL/GenBank/DDBJ whole genome shotgun (WGS) entry which is preliminary data.</text>
</comment>
<evidence type="ECO:0000313" key="1">
    <source>
        <dbReference type="EMBL" id="MFD2214028.1"/>
    </source>
</evidence>
<sequence length="305" mass="34523">MKTTLVNKYKFKAFGLNIISDFYFSELPINKFEFGFEDIVIEKADLTLNWKHLSGQSKYFTIKNNLILVRIPNNAIYMIENGNKIYYSPMENVDADQLRLYLLGTCMGALLLQRRILPLHGSAIEINGKAYAIVGDSGAGKSTLASALLRLGYHLISDDVIPVTISEQGIPLVTPAYPQQKLWVESLNQFGMKSDSYSPLFNRETKFAIPVTDQFASKPLQLEGIIELSKNENDNITLTHVTGLQKLQTLYNHTYRNLFIAPLGLIDWHFNTSTKICEQINMFQLKRPTTRFSADELAEAILSTI</sequence>
<keyword evidence="2" id="KW-1185">Reference proteome</keyword>
<gene>
    <name evidence="1" type="ORF">ACFSKK_10085</name>
</gene>
<protein>
    <submittedName>
        <fullName evidence="1">Aldolase</fullName>
    </submittedName>
</protein>
<accession>A0ABW5BZH3</accession>
<proteinExistence type="predicted"/>
<dbReference type="InterPro" id="IPR027417">
    <property type="entry name" value="P-loop_NTPase"/>
</dbReference>